<evidence type="ECO:0000313" key="1">
    <source>
        <dbReference type="EMBL" id="KRN93632.1"/>
    </source>
</evidence>
<evidence type="ECO:0000313" key="3">
    <source>
        <dbReference type="Proteomes" id="UP000051859"/>
    </source>
</evidence>
<evidence type="ECO:0000313" key="2">
    <source>
        <dbReference type="EMBL" id="TLQ05816.1"/>
    </source>
</evidence>
<proteinExistence type="predicted"/>
<organism evidence="1 3">
    <name type="scientific">Pediococcus stilesii</name>
    <dbReference type="NCBI Taxonomy" id="331679"/>
    <lineage>
        <taxon>Bacteria</taxon>
        <taxon>Bacillati</taxon>
        <taxon>Bacillota</taxon>
        <taxon>Bacilli</taxon>
        <taxon>Lactobacillales</taxon>
        <taxon>Lactobacillaceae</taxon>
        <taxon>Pediococcus</taxon>
    </lineage>
</organism>
<evidence type="ECO:0008006" key="5">
    <source>
        <dbReference type="Google" id="ProtNLM"/>
    </source>
</evidence>
<gene>
    <name evidence="2" type="ORF">FEZ51_01140</name>
    <name evidence="1" type="ORF">IV81_GL000373</name>
</gene>
<name>A0A0R2KWA7_9LACO</name>
<keyword evidence="3" id="KW-1185">Reference proteome</keyword>
<dbReference type="EMBL" id="VBTH01000001">
    <property type="protein sequence ID" value="TLQ05816.1"/>
    <property type="molecule type" value="Genomic_DNA"/>
</dbReference>
<reference evidence="1 3" key="1">
    <citation type="journal article" date="2015" name="Genome Announc.">
        <title>Expanding the biotechnology potential of lactobacilli through comparative genomics of 213 strains and associated genera.</title>
        <authorList>
            <person name="Sun Z."/>
            <person name="Harris H.M."/>
            <person name="McCann A."/>
            <person name="Guo C."/>
            <person name="Argimon S."/>
            <person name="Zhang W."/>
            <person name="Yang X."/>
            <person name="Jeffery I.B."/>
            <person name="Cooney J.C."/>
            <person name="Kagawa T.F."/>
            <person name="Liu W."/>
            <person name="Song Y."/>
            <person name="Salvetti E."/>
            <person name="Wrobel A."/>
            <person name="Rasinkangas P."/>
            <person name="Parkhill J."/>
            <person name="Rea M.C."/>
            <person name="O'Sullivan O."/>
            <person name="Ritari J."/>
            <person name="Douillard F.P."/>
            <person name="Paul Ross R."/>
            <person name="Yang R."/>
            <person name="Briner A.E."/>
            <person name="Felis G.E."/>
            <person name="de Vos W.M."/>
            <person name="Barrangou R."/>
            <person name="Klaenhammer T.R."/>
            <person name="Caufield P.W."/>
            <person name="Cui Y."/>
            <person name="Zhang H."/>
            <person name="O'Toole P.W."/>
        </authorList>
    </citation>
    <scope>NUCLEOTIDE SEQUENCE [LARGE SCALE GENOMIC DNA]</scope>
    <source>
        <strain evidence="1 3">DSM 18001</strain>
    </source>
</reference>
<dbReference type="OrthoDB" id="1644322at2"/>
<evidence type="ECO:0000313" key="4">
    <source>
        <dbReference type="Proteomes" id="UP000305541"/>
    </source>
</evidence>
<protein>
    <recommendedName>
        <fullName evidence="5">DNA-directed RNA polymerase beta subunit</fullName>
    </recommendedName>
</protein>
<dbReference type="AlphaFoldDB" id="A0A0R2KWA7"/>
<comment type="caution">
    <text evidence="1">The sequence shown here is derived from an EMBL/GenBank/DDBJ whole genome shotgun (WGS) entry which is preliminary data.</text>
</comment>
<reference evidence="2 4" key="2">
    <citation type="submission" date="2019-05" db="EMBL/GenBank/DDBJ databases">
        <title>The metagenome of a microbial culture collection derived from dairy environment covers the genomic content of the human microbiome.</title>
        <authorList>
            <person name="Roder T."/>
            <person name="Wuthrich D."/>
            <person name="Sattari Z."/>
            <person name="Von Ah U."/>
            <person name="Bar C."/>
            <person name="Ronchi F."/>
            <person name="Macpherson A.J."/>
            <person name="Ganal-Vonarburg S.C."/>
            <person name="Bruggmann R."/>
            <person name="Vergeres G."/>
        </authorList>
    </citation>
    <scope>NUCLEOTIDE SEQUENCE [LARGE SCALE GENOMIC DNA]</scope>
    <source>
        <strain evidence="2 4">FAM 18815</strain>
    </source>
</reference>
<accession>A0A0R2KWA7</accession>
<dbReference type="EMBL" id="JQBX01000012">
    <property type="protein sequence ID" value="KRN93632.1"/>
    <property type="molecule type" value="Genomic_DNA"/>
</dbReference>
<sequence>MAQWEFKEEDVEVFFEKYYVDRGMMKWQGYYLSDHTSMLNVEAENKRQRLNQKIRPQDSKQQIAATIEVAITKCREVVVQIDERDQNNQLAEEIQGKILGYSGDELYFGDDVFIKIELIRNIRLIN</sequence>
<dbReference type="RefSeq" id="WP_057803422.1">
    <property type="nucleotide sequence ID" value="NZ_JQBX01000012.1"/>
</dbReference>
<dbReference type="Proteomes" id="UP000305541">
    <property type="component" value="Unassembled WGS sequence"/>
</dbReference>
<dbReference type="Proteomes" id="UP000051859">
    <property type="component" value="Unassembled WGS sequence"/>
</dbReference>
<dbReference type="PATRIC" id="fig|331679.3.peg.379"/>
<dbReference type="STRING" id="331679.IV81_GL000373"/>